<protein>
    <submittedName>
        <fullName evidence="1">Uncharacterized protein</fullName>
    </submittedName>
</protein>
<evidence type="ECO:0000313" key="1">
    <source>
        <dbReference type="EMBL" id="KTF06342.1"/>
    </source>
</evidence>
<organism evidence="1">
    <name type="scientific">marine sediment metagenome</name>
    <dbReference type="NCBI Taxonomy" id="412755"/>
    <lineage>
        <taxon>unclassified sequences</taxon>
        <taxon>metagenomes</taxon>
        <taxon>ecological metagenomes</taxon>
    </lineage>
</organism>
<dbReference type="EMBL" id="AYSL01001213">
    <property type="protein sequence ID" value="KTF06342.1"/>
    <property type="molecule type" value="Genomic_DNA"/>
</dbReference>
<gene>
    <name evidence="1" type="ORF">MGSAQ_002159</name>
</gene>
<name>A0A1B6NTU7_9ZZZZ</name>
<sequence>MYEAEVNADIGMWRDVLSSFDKAVEECSDVDMLVRCLLEDDLWYMPFDSRMKLIEKAKSLGGCSLEFLADYYSFKAAFLDLGKEYDDAVVKLDELFQ</sequence>
<dbReference type="AlphaFoldDB" id="A0A1B6NTU7"/>
<accession>A0A1B6NTU7</accession>
<proteinExistence type="predicted"/>
<comment type="caution">
    <text evidence="1">The sequence shown here is derived from an EMBL/GenBank/DDBJ whole genome shotgun (WGS) entry which is preliminary data.</text>
</comment>
<reference evidence="1" key="1">
    <citation type="submission" date="2013-11" db="EMBL/GenBank/DDBJ databases">
        <title>Microbial diversity, functional groups and degradation webs in Northern and Southern Mediterranean and Red Sea marine crude oil polluted sites.</title>
        <authorList>
            <person name="Daffonchio D."/>
            <person name="Mapelli F."/>
            <person name="Ferrer M."/>
            <person name="Richter M."/>
            <person name="Cherif A."/>
            <person name="Malkawi H.I."/>
            <person name="Yakimov M.M."/>
            <person name="Abdel-Fattah Y.R."/>
            <person name="Blaghen M."/>
            <person name="Golyshin P.N."/>
            <person name="Kalogerakis N."/>
            <person name="Boon N."/>
            <person name="Magagnini M."/>
            <person name="Fava F."/>
        </authorList>
    </citation>
    <scope>NUCLEOTIDE SEQUENCE</scope>
</reference>